<dbReference type="OrthoDB" id="962520at2"/>
<organism evidence="1 2">
    <name type="scientific">Pontibacter chinhatensis</name>
    <dbReference type="NCBI Taxonomy" id="1436961"/>
    <lineage>
        <taxon>Bacteria</taxon>
        <taxon>Pseudomonadati</taxon>
        <taxon>Bacteroidota</taxon>
        <taxon>Cytophagia</taxon>
        <taxon>Cytophagales</taxon>
        <taxon>Hymenobacteraceae</taxon>
        <taxon>Pontibacter</taxon>
    </lineage>
</organism>
<keyword evidence="2" id="KW-1185">Reference proteome</keyword>
<reference evidence="2" key="1">
    <citation type="submission" date="2016-10" db="EMBL/GenBank/DDBJ databases">
        <authorList>
            <person name="Varghese N."/>
            <person name="Submissions S."/>
        </authorList>
    </citation>
    <scope>NUCLEOTIDE SEQUENCE [LARGE SCALE GENOMIC DNA]</scope>
    <source>
        <strain evidence="2">LP51</strain>
    </source>
</reference>
<evidence type="ECO:0000313" key="2">
    <source>
        <dbReference type="Proteomes" id="UP000198724"/>
    </source>
</evidence>
<proteinExistence type="predicted"/>
<evidence type="ECO:0000313" key="1">
    <source>
        <dbReference type="EMBL" id="SFG67077.1"/>
    </source>
</evidence>
<dbReference type="STRING" id="1436961.SAMN05421739_103232"/>
<dbReference type="EMBL" id="FOOT01000003">
    <property type="protein sequence ID" value="SFG67077.1"/>
    <property type="molecule type" value="Genomic_DNA"/>
</dbReference>
<evidence type="ECO:0008006" key="3">
    <source>
        <dbReference type="Google" id="ProtNLM"/>
    </source>
</evidence>
<dbReference type="AlphaFoldDB" id="A0A1I2TUM7"/>
<name>A0A1I2TUM7_9BACT</name>
<gene>
    <name evidence="1" type="ORF">SAMN05421739_103232</name>
</gene>
<protein>
    <recommendedName>
        <fullName evidence="3">SpoIIAA-like</fullName>
    </recommendedName>
</protein>
<sequence length="143" mass="16246">MYSTDDKNTVQDNSHTLIAENQCYTLLYIPHKNSLHFIIKGYWKNLALVPDYLPDLKKAKAAVKPGFKLLLDLSTLITHPQAIMSLHIEAFELLQGAGLSKSAFVCPTDRIARLQVEETLSQSHLLSKRFDTYEEAVAWLDQE</sequence>
<dbReference type="RefSeq" id="WP_092100821.1">
    <property type="nucleotide sequence ID" value="NZ_FOOT01000003.1"/>
</dbReference>
<accession>A0A1I2TUM7</accession>
<dbReference type="Proteomes" id="UP000198724">
    <property type="component" value="Unassembled WGS sequence"/>
</dbReference>